<evidence type="ECO:0000313" key="6">
    <source>
        <dbReference type="Proteomes" id="UP000595564"/>
    </source>
</evidence>
<evidence type="ECO:0000256" key="3">
    <source>
        <dbReference type="SAM" id="SignalP"/>
    </source>
</evidence>
<dbReference type="EMBL" id="AP017470">
    <property type="protein sequence ID" value="BBB32765.1"/>
    <property type="molecule type" value="Genomic_DNA"/>
</dbReference>
<dbReference type="AlphaFoldDB" id="A0A7R6PXV0"/>
<dbReference type="RefSeq" id="WP_201327070.1">
    <property type="nucleotide sequence ID" value="NZ_AP017470.1"/>
</dbReference>
<evidence type="ECO:0000256" key="1">
    <source>
        <dbReference type="ARBA" id="ARBA00010062"/>
    </source>
</evidence>
<name>A0A7R6PXV0_9BACT</name>
<reference evidence="5 6" key="1">
    <citation type="journal article" date="2012" name="Extremophiles">
        <title>Thermotomaculum hydrothermale gen. nov., sp. nov., a novel heterotrophic thermophile within the phylum Acidobacteria from a deep-sea hydrothermal vent chimney in the Southern Okinawa Trough.</title>
        <authorList>
            <person name="Izumi H."/>
            <person name="Nunoura T."/>
            <person name="Miyazaki M."/>
            <person name="Mino S."/>
            <person name="Toki T."/>
            <person name="Takai K."/>
            <person name="Sako Y."/>
            <person name="Sawabe T."/>
            <person name="Nakagawa S."/>
        </authorList>
    </citation>
    <scope>NUCLEOTIDE SEQUENCE [LARGE SCALE GENOMIC DNA]</scope>
    <source>
        <strain evidence="5 6">AC55</strain>
    </source>
</reference>
<organism evidence="5 6">
    <name type="scientific">Thermotomaculum hydrothermale</name>
    <dbReference type="NCBI Taxonomy" id="981385"/>
    <lineage>
        <taxon>Bacteria</taxon>
        <taxon>Pseudomonadati</taxon>
        <taxon>Acidobacteriota</taxon>
        <taxon>Holophagae</taxon>
        <taxon>Thermotomaculales</taxon>
        <taxon>Thermotomaculaceae</taxon>
        <taxon>Thermotomaculum</taxon>
    </lineage>
</organism>
<dbReference type="SUPFAM" id="SSF53822">
    <property type="entry name" value="Periplasmic binding protein-like I"/>
    <property type="match status" value="1"/>
</dbReference>
<dbReference type="Gene3D" id="3.40.50.2300">
    <property type="match status" value="2"/>
</dbReference>
<protein>
    <submittedName>
        <fullName evidence="5">Branched-chain amino acid transport system substrate-binding protein</fullName>
    </submittedName>
</protein>
<gene>
    <name evidence="5" type="primary">livK</name>
    <name evidence="5" type="ORF">TTHT_1247</name>
</gene>
<accession>A0A7R6PXV0</accession>
<sequence length="395" mass="43712">MKKLLVAIISIGMLIAVMSTTACKKDKVVRIGAIVPLSGVLAPIGKDIKCAIEIAKIHLNAEGGIKGKKVEVFYEDSMGIPEKGKEAYKKLVKENHVSVVVGPCASEVALAVAPLAEKYKVPFVSPTASTPRLTQKGNDYTFRVYPSDTIEAKKLADVMFNKMLIRSIVVVAVKNEYGYGVSNEILRIARNTADMDVKDVIRYSPDAIYDDFVAIAKKIKELDPEAVVMCSYPDDAKMLLKALDEEKVKAYKFASSSIGRPSFIKEMGDFAVGLVYAKAQFDPKSTREDVKRFVKDFIDRCGHEPDVYAAHAYDALKIAAYANEKSPRSDDVLRRLQQTKGYKGIAGDVTFDRFGDVVKFPKIFVVRKDKDGNIFSTIITDEDINKVKDSILNKK</sequence>
<dbReference type="InterPro" id="IPR028081">
    <property type="entry name" value="Leu-bd"/>
</dbReference>
<dbReference type="Pfam" id="PF13458">
    <property type="entry name" value="Peripla_BP_6"/>
    <property type="match status" value="1"/>
</dbReference>
<feature type="signal peptide" evidence="3">
    <location>
        <begin position="1"/>
        <end position="24"/>
    </location>
</feature>
<dbReference type="KEGG" id="thyd:TTHT_1247"/>
<comment type="similarity">
    <text evidence="1">Belongs to the leucine-binding protein family.</text>
</comment>
<evidence type="ECO:0000313" key="5">
    <source>
        <dbReference type="EMBL" id="BBB32765.1"/>
    </source>
</evidence>
<dbReference type="PROSITE" id="PS51257">
    <property type="entry name" value="PROKAR_LIPOPROTEIN"/>
    <property type="match status" value="1"/>
</dbReference>
<dbReference type="InterPro" id="IPR028082">
    <property type="entry name" value="Peripla_BP_I"/>
</dbReference>
<dbReference type="PANTHER" id="PTHR30483:SF6">
    <property type="entry name" value="PERIPLASMIC BINDING PROTEIN OF ABC TRANSPORTER FOR NATURAL AMINO ACIDS"/>
    <property type="match status" value="1"/>
</dbReference>
<keyword evidence="6" id="KW-1185">Reference proteome</keyword>
<feature type="chain" id="PRO_5032493297" evidence="3">
    <location>
        <begin position="25"/>
        <end position="395"/>
    </location>
</feature>
<feature type="domain" description="Leucine-binding protein" evidence="4">
    <location>
        <begin position="29"/>
        <end position="353"/>
    </location>
</feature>
<keyword evidence="2 3" id="KW-0732">Signal</keyword>
<dbReference type="InterPro" id="IPR051010">
    <property type="entry name" value="BCAA_transport"/>
</dbReference>
<dbReference type="Proteomes" id="UP000595564">
    <property type="component" value="Chromosome"/>
</dbReference>
<proteinExistence type="inferred from homology"/>
<evidence type="ECO:0000259" key="4">
    <source>
        <dbReference type="Pfam" id="PF13458"/>
    </source>
</evidence>
<evidence type="ECO:0000256" key="2">
    <source>
        <dbReference type="ARBA" id="ARBA00022729"/>
    </source>
</evidence>
<dbReference type="PANTHER" id="PTHR30483">
    <property type="entry name" value="LEUCINE-SPECIFIC-BINDING PROTEIN"/>
    <property type="match status" value="1"/>
</dbReference>